<organism evidence="6 7">
    <name type="scientific">Duganella zoogloeoides</name>
    <dbReference type="NCBI Taxonomy" id="75659"/>
    <lineage>
        <taxon>Bacteria</taxon>
        <taxon>Pseudomonadati</taxon>
        <taxon>Pseudomonadota</taxon>
        <taxon>Betaproteobacteria</taxon>
        <taxon>Burkholderiales</taxon>
        <taxon>Oxalobacteraceae</taxon>
        <taxon>Telluria group</taxon>
        <taxon>Duganella</taxon>
    </lineage>
</organism>
<protein>
    <submittedName>
        <fullName evidence="6">LytTR family DNA-binding domain-containing protein</fullName>
    </submittedName>
</protein>
<dbReference type="SMART" id="SM00448">
    <property type="entry name" value="REC"/>
    <property type="match status" value="1"/>
</dbReference>
<dbReference type="Proteomes" id="UP001326110">
    <property type="component" value="Chromosome"/>
</dbReference>
<dbReference type="InterPro" id="IPR011006">
    <property type="entry name" value="CheY-like_superfamily"/>
</dbReference>
<dbReference type="Pfam" id="PF00072">
    <property type="entry name" value="Response_reg"/>
    <property type="match status" value="1"/>
</dbReference>
<feature type="region of interest" description="Disordered" evidence="3">
    <location>
        <begin position="287"/>
        <end position="319"/>
    </location>
</feature>
<evidence type="ECO:0000313" key="7">
    <source>
        <dbReference type="Proteomes" id="UP001326110"/>
    </source>
</evidence>
<keyword evidence="7" id="KW-1185">Reference proteome</keyword>
<dbReference type="InterPro" id="IPR039420">
    <property type="entry name" value="WalR-like"/>
</dbReference>
<evidence type="ECO:0000256" key="2">
    <source>
        <dbReference type="PROSITE-ProRule" id="PRU00169"/>
    </source>
</evidence>
<dbReference type="InterPro" id="IPR007492">
    <property type="entry name" value="LytTR_DNA-bd_dom"/>
</dbReference>
<name>A0ABZ0Y3I5_9BURK</name>
<dbReference type="PANTHER" id="PTHR48111">
    <property type="entry name" value="REGULATOR OF RPOS"/>
    <property type="match status" value="1"/>
</dbReference>
<dbReference type="Pfam" id="PF04397">
    <property type="entry name" value="LytTR"/>
    <property type="match status" value="1"/>
</dbReference>
<reference evidence="6 7" key="1">
    <citation type="submission" date="2023-11" db="EMBL/GenBank/DDBJ databases">
        <title>MicrobeMod: A computational toolkit for identifying prokaryotic methylation and restriction-modification with nanopore sequencing.</title>
        <authorList>
            <person name="Crits-Christoph A."/>
            <person name="Kang S.C."/>
            <person name="Lee H."/>
            <person name="Ostrov N."/>
        </authorList>
    </citation>
    <scope>NUCLEOTIDE SEQUENCE [LARGE SCALE GENOMIC DNA]</scope>
    <source>
        <strain evidence="6 7">ATCC 25935</strain>
    </source>
</reference>
<feature type="domain" description="HTH LytTR-type" evidence="5">
    <location>
        <begin position="183"/>
        <end position="286"/>
    </location>
</feature>
<evidence type="ECO:0000259" key="4">
    <source>
        <dbReference type="PROSITE" id="PS50110"/>
    </source>
</evidence>
<dbReference type="GeneID" id="43164112"/>
<dbReference type="EMBL" id="CP140152">
    <property type="protein sequence ID" value="WQH06441.1"/>
    <property type="molecule type" value="Genomic_DNA"/>
</dbReference>
<dbReference type="PROSITE" id="PS50930">
    <property type="entry name" value="HTH_LYTTR"/>
    <property type="match status" value="1"/>
</dbReference>
<dbReference type="RefSeq" id="WP_019922422.1">
    <property type="nucleotide sequence ID" value="NZ_CP140152.1"/>
</dbReference>
<dbReference type="SUPFAM" id="SSF52172">
    <property type="entry name" value="CheY-like"/>
    <property type="match status" value="1"/>
</dbReference>
<feature type="compositionally biased region" description="Low complexity" evidence="3">
    <location>
        <begin position="297"/>
        <end position="306"/>
    </location>
</feature>
<feature type="modified residue" description="4-aspartylphosphate" evidence="2">
    <location>
        <position position="53"/>
    </location>
</feature>
<accession>A0ABZ0Y3I5</accession>
<sequence>MRILIVDDERPARDKLRRLLEQEPDITAIGEARDGVDALEQLPAFAPDLLLLDIQMPEVNGLDVAASLPVPAPLVVFVTAYDDYAIRAFDANAIDYLLKPYDQQRLRRALDRARARLAQGALAPPSASPCPALPQADSSFSASPLPASPARSLSTRSTPVNPVMPAAAASPDTPPPLPAPMQLLVPERGGMRVVRVQDIQWIETADNYVVLHTANGGPLMRQTLAGLLAKLGPRFVRCHRRAAVQLDWVAGIEALDKGDGELILRGGARVACSRQFRSDVVARLQADAASGGGAPGAPGSSNNSNSPHRHPGSPHDAGP</sequence>
<feature type="region of interest" description="Disordered" evidence="3">
    <location>
        <begin position="121"/>
        <end position="177"/>
    </location>
</feature>
<feature type="compositionally biased region" description="Low complexity" evidence="3">
    <location>
        <begin position="133"/>
        <end position="154"/>
    </location>
</feature>
<gene>
    <name evidence="6" type="ORF">SR858_08985</name>
</gene>
<dbReference type="PROSITE" id="PS50110">
    <property type="entry name" value="RESPONSE_REGULATORY"/>
    <property type="match status" value="1"/>
</dbReference>
<dbReference type="PANTHER" id="PTHR48111:SF69">
    <property type="entry name" value="RESPONSE REGULATOR RECEIVER"/>
    <property type="match status" value="1"/>
</dbReference>
<dbReference type="Gene3D" id="3.40.50.2300">
    <property type="match status" value="1"/>
</dbReference>
<proteinExistence type="predicted"/>
<evidence type="ECO:0000313" key="6">
    <source>
        <dbReference type="EMBL" id="WQH06441.1"/>
    </source>
</evidence>
<keyword evidence="1 6" id="KW-0238">DNA-binding</keyword>
<evidence type="ECO:0000259" key="5">
    <source>
        <dbReference type="PROSITE" id="PS50930"/>
    </source>
</evidence>
<keyword evidence="2" id="KW-0597">Phosphoprotein</keyword>
<evidence type="ECO:0000256" key="1">
    <source>
        <dbReference type="ARBA" id="ARBA00023125"/>
    </source>
</evidence>
<dbReference type="InterPro" id="IPR001789">
    <property type="entry name" value="Sig_transdc_resp-reg_receiver"/>
</dbReference>
<dbReference type="Gene3D" id="2.40.50.1020">
    <property type="entry name" value="LytTr DNA-binding domain"/>
    <property type="match status" value="1"/>
</dbReference>
<feature type="domain" description="Response regulatory" evidence="4">
    <location>
        <begin position="2"/>
        <end position="114"/>
    </location>
</feature>
<evidence type="ECO:0000256" key="3">
    <source>
        <dbReference type="SAM" id="MobiDB-lite"/>
    </source>
</evidence>
<dbReference type="GO" id="GO:0003677">
    <property type="term" value="F:DNA binding"/>
    <property type="evidence" value="ECO:0007669"/>
    <property type="project" value="UniProtKB-KW"/>
</dbReference>
<dbReference type="SMART" id="SM00850">
    <property type="entry name" value="LytTR"/>
    <property type="match status" value="1"/>
</dbReference>